<evidence type="ECO:0000313" key="2">
    <source>
        <dbReference type="EMBL" id="MFC5344327.1"/>
    </source>
</evidence>
<dbReference type="EMBL" id="JBHSLF010000020">
    <property type="protein sequence ID" value="MFC5344327.1"/>
    <property type="molecule type" value="Genomic_DNA"/>
</dbReference>
<name>A0ABW0FUG9_9CAUL</name>
<dbReference type="InterPro" id="IPR036782">
    <property type="entry name" value="NE0471-like_N"/>
</dbReference>
<dbReference type="SUPFAM" id="SSF143880">
    <property type="entry name" value="NE0471 N-terminal domain-like"/>
    <property type="match status" value="1"/>
</dbReference>
<sequence>MEQLISIIGFRRTGAYRAHLSFSDGMAGEWDFSPLSSPTTEMLRPFRKPEYFDRVMFSPRFLAWPNGYDWCADALYADMHRAGVLARSEGTAASDIVGRLVPLPREVEAIYQAVATLERNYPGRKFTPDGHLVGSIGEVIAREALGLTLYPASHPGHDAHDAEGRQVQVKLTGGSSVALRATCEQLLVMRVFDLSYAEIVYYGDGEAVWQACGKPQASNGQRTISLSKLRAIAKSAAA</sequence>
<dbReference type="Gene3D" id="3.30.2020.10">
    <property type="entry name" value="NE0471-like N-terminal domain"/>
    <property type="match status" value="1"/>
</dbReference>
<dbReference type="Pfam" id="PF22522">
    <property type="entry name" value="DUF6998"/>
    <property type="match status" value="1"/>
</dbReference>
<feature type="domain" description="DUF6998" evidence="1">
    <location>
        <begin position="109"/>
        <end position="235"/>
    </location>
</feature>
<protein>
    <submittedName>
        <fullName evidence="2">DUF6998 domain-containing protein</fullName>
    </submittedName>
</protein>
<accession>A0ABW0FUG9</accession>
<proteinExistence type="predicted"/>
<evidence type="ECO:0000313" key="3">
    <source>
        <dbReference type="Proteomes" id="UP001596152"/>
    </source>
</evidence>
<organism evidence="2 3">
    <name type="scientific">Brevundimonas staleyi</name>
    <dbReference type="NCBI Taxonomy" id="74326"/>
    <lineage>
        <taxon>Bacteria</taxon>
        <taxon>Pseudomonadati</taxon>
        <taxon>Pseudomonadota</taxon>
        <taxon>Alphaproteobacteria</taxon>
        <taxon>Caulobacterales</taxon>
        <taxon>Caulobacteraceae</taxon>
        <taxon>Brevundimonas</taxon>
    </lineage>
</organism>
<gene>
    <name evidence="2" type="ORF">ACFPIE_10400</name>
</gene>
<dbReference type="RefSeq" id="WP_374037109.1">
    <property type="nucleotide sequence ID" value="NZ_CP169082.1"/>
</dbReference>
<comment type="caution">
    <text evidence="2">The sequence shown here is derived from an EMBL/GenBank/DDBJ whole genome shotgun (WGS) entry which is preliminary data.</text>
</comment>
<dbReference type="Proteomes" id="UP001596152">
    <property type="component" value="Unassembled WGS sequence"/>
</dbReference>
<evidence type="ECO:0000259" key="1">
    <source>
        <dbReference type="Pfam" id="PF22522"/>
    </source>
</evidence>
<dbReference type="InterPro" id="IPR054267">
    <property type="entry name" value="DUF6998"/>
</dbReference>
<keyword evidence="3" id="KW-1185">Reference proteome</keyword>
<reference evidence="3" key="1">
    <citation type="journal article" date="2019" name="Int. J. Syst. Evol. Microbiol.">
        <title>The Global Catalogue of Microorganisms (GCM) 10K type strain sequencing project: providing services to taxonomists for standard genome sequencing and annotation.</title>
        <authorList>
            <consortium name="The Broad Institute Genomics Platform"/>
            <consortium name="The Broad Institute Genome Sequencing Center for Infectious Disease"/>
            <person name="Wu L."/>
            <person name="Ma J."/>
        </authorList>
    </citation>
    <scope>NUCLEOTIDE SEQUENCE [LARGE SCALE GENOMIC DNA]</scope>
    <source>
        <strain evidence="3">JCM 12125</strain>
    </source>
</reference>